<proteinExistence type="predicted"/>
<accession>A0A643ETY5</accession>
<organism evidence="3">
    <name type="scientific">Brucella pituitosa</name>
    <dbReference type="NCBI Taxonomy" id="571256"/>
    <lineage>
        <taxon>Bacteria</taxon>
        <taxon>Pseudomonadati</taxon>
        <taxon>Pseudomonadota</taxon>
        <taxon>Alphaproteobacteria</taxon>
        <taxon>Hyphomicrobiales</taxon>
        <taxon>Brucellaceae</taxon>
        <taxon>Brucella/Ochrobactrum group</taxon>
        <taxon>Brucella</taxon>
    </lineage>
</organism>
<sequence length="183" mass="19176">MRKLLLSILLLAAPAAAHAEVGDDLFQGAGEGCLETVKVSLKDAINSGIEGEVKRQEAALKMPAPLSGLSCLDSLMDTNLDIAITIPDLSAIFNKALSDAENQVCSMAQEQISKLTEPLQNAFQFPQLQGLNLPGMGASGGPDIDFSIGQGGIGQSGSNVQDSGPRENAQSIMNDLYQNLYGN</sequence>
<evidence type="ECO:0000313" key="3">
    <source>
        <dbReference type="EMBL" id="KAB0565888.1"/>
    </source>
</evidence>
<comment type="caution">
    <text evidence="3">The sequence shown here is derived from an EMBL/GenBank/DDBJ whole genome shotgun (WGS) entry which is preliminary data.</text>
</comment>
<dbReference type="RefSeq" id="WP_038594986.1">
    <property type="nucleotide sequence ID" value="NZ_JBHEEN010000017.1"/>
</dbReference>
<gene>
    <name evidence="3" type="ORF">F7Q93_22780</name>
</gene>
<feature type="chain" id="PRO_5025010031" evidence="2">
    <location>
        <begin position="20"/>
        <end position="183"/>
    </location>
</feature>
<evidence type="ECO:0000256" key="1">
    <source>
        <dbReference type="SAM" id="MobiDB-lite"/>
    </source>
</evidence>
<name>A0A643ETY5_9HYPH</name>
<keyword evidence="2" id="KW-0732">Signal</keyword>
<dbReference type="AlphaFoldDB" id="A0A643ETY5"/>
<reference evidence="3" key="1">
    <citation type="submission" date="2019-09" db="EMBL/GenBank/DDBJ databases">
        <title>Draft genome sequences of 48 bacterial type strains from the CCUG.</title>
        <authorList>
            <person name="Tunovic T."/>
            <person name="Pineiro-Iglesias B."/>
            <person name="Unosson C."/>
            <person name="Inganas E."/>
            <person name="Ohlen M."/>
            <person name="Cardew S."/>
            <person name="Jensie-Markopoulos S."/>
            <person name="Salva-Serra F."/>
            <person name="Jaen-Luchoro D."/>
            <person name="Karlsson R."/>
            <person name="Svensson-Stadler L."/>
            <person name="Chun J."/>
            <person name="Moore E."/>
        </authorList>
    </citation>
    <scope>NUCLEOTIDE SEQUENCE</scope>
    <source>
        <strain evidence="3">CCUG 50899</strain>
    </source>
</reference>
<feature type="signal peptide" evidence="2">
    <location>
        <begin position="1"/>
        <end position="19"/>
    </location>
</feature>
<evidence type="ECO:0000256" key="2">
    <source>
        <dbReference type="SAM" id="SignalP"/>
    </source>
</evidence>
<dbReference type="EMBL" id="VZPE01000015">
    <property type="protein sequence ID" value="KAB0565888.1"/>
    <property type="molecule type" value="Genomic_DNA"/>
</dbReference>
<feature type="region of interest" description="Disordered" evidence="1">
    <location>
        <begin position="147"/>
        <end position="167"/>
    </location>
</feature>
<protein>
    <submittedName>
        <fullName evidence="3">Uncharacterized protein</fullName>
    </submittedName>
</protein>